<reference evidence="2" key="1">
    <citation type="journal article" date="2023" name="Int. J. Syst. Evol. Microbiol.">
        <title>Methylocystis iwaonis sp. nov., a type II methane-oxidizing bacterium from surface soil of a rice paddy field in Japan, and emended description of the genus Methylocystis (ex Whittenbury et al. 1970) Bowman et al. 1993.</title>
        <authorList>
            <person name="Kaise H."/>
            <person name="Sawadogo J.B."/>
            <person name="Alam M.S."/>
            <person name="Ueno C."/>
            <person name="Dianou D."/>
            <person name="Shinjo R."/>
            <person name="Asakawa S."/>
        </authorList>
    </citation>
    <scope>NUCLEOTIDE SEQUENCE</scope>
    <source>
        <strain evidence="2">LMG27198</strain>
    </source>
</reference>
<accession>A0A9W6GWW6</accession>
<evidence type="ECO:0000256" key="1">
    <source>
        <dbReference type="SAM" id="SignalP"/>
    </source>
</evidence>
<name>A0A9W6GWW6_9HYPH</name>
<organism evidence="2 3">
    <name type="scientific">Methylocystis echinoides</name>
    <dbReference type="NCBI Taxonomy" id="29468"/>
    <lineage>
        <taxon>Bacteria</taxon>
        <taxon>Pseudomonadati</taxon>
        <taxon>Pseudomonadota</taxon>
        <taxon>Alphaproteobacteria</taxon>
        <taxon>Hyphomicrobiales</taxon>
        <taxon>Methylocystaceae</taxon>
        <taxon>Methylocystis</taxon>
    </lineage>
</organism>
<keyword evidence="3" id="KW-1185">Reference proteome</keyword>
<feature type="chain" id="PRO_5040990757" description="Histidine phosphatase family protein" evidence="1">
    <location>
        <begin position="24"/>
        <end position="270"/>
    </location>
</feature>
<dbReference type="AlphaFoldDB" id="A0A9W6GWW6"/>
<gene>
    <name evidence="2" type="ORF">LMG27198_34180</name>
</gene>
<dbReference type="Proteomes" id="UP001144323">
    <property type="component" value="Unassembled WGS sequence"/>
</dbReference>
<sequence length="270" mass="29157">MRGVGFVLLGALMALPAALPARADARCTPAPAPQSWRGETPAIPVPPPDAPTALNPLTLVLFRHAEKPMRADGVMIEDGNLGADALTRLARLPDVLLGQFGCPDLLVAPNPAVKMRNKATGDYFNYVRPLATILPLAAAIEYPVWTPYGYDQNDALARDLLADRALAPDDKGRAKTVFVAWERTNIGKLVEKLASVGHLAPREGSIDVDGARYACERPTKWAQCDFDSIWLVHIRDGALCLTRRQENLNTAGFQNQCKGAESATDQPAAK</sequence>
<dbReference type="EMBL" id="BSEC01000001">
    <property type="protein sequence ID" value="GLI94426.1"/>
    <property type="molecule type" value="Genomic_DNA"/>
</dbReference>
<evidence type="ECO:0008006" key="4">
    <source>
        <dbReference type="Google" id="ProtNLM"/>
    </source>
</evidence>
<comment type="caution">
    <text evidence="2">The sequence shown here is derived from an EMBL/GenBank/DDBJ whole genome shotgun (WGS) entry which is preliminary data.</text>
</comment>
<keyword evidence="1" id="KW-0732">Signal</keyword>
<proteinExistence type="predicted"/>
<evidence type="ECO:0000313" key="3">
    <source>
        <dbReference type="Proteomes" id="UP001144323"/>
    </source>
</evidence>
<protein>
    <recommendedName>
        <fullName evidence="4">Histidine phosphatase family protein</fullName>
    </recommendedName>
</protein>
<evidence type="ECO:0000313" key="2">
    <source>
        <dbReference type="EMBL" id="GLI94426.1"/>
    </source>
</evidence>
<dbReference type="RefSeq" id="WP_281804438.1">
    <property type="nucleotide sequence ID" value="NZ_BSEC01000001.1"/>
</dbReference>
<feature type="signal peptide" evidence="1">
    <location>
        <begin position="1"/>
        <end position="23"/>
    </location>
</feature>